<dbReference type="EMBL" id="JAAGVY010000012">
    <property type="protein sequence ID" value="NEN23561.1"/>
    <property type="molecule type" value="Genomic_DNA"/>
</dbReference>
<evidence type="ECO:0000256" key="1">
    <source>
        <dbReference type="SAM" id="Phobius"/>
    </source>
</evidence>
<keyword evidence="3" id="KW-1185">Reference proteome</keyword>
<reference evidence="2 3" key="1">
    <citation type="submission" date="2020-02" db="EMBL/GenBank/DDBJ databases">
        <title>Out from the shadows clarifying the taxonomy of the family Cryomorphaceae and related taxa by utilizing the GTDB taxonomic framework.</title>
        <authorList>
            <person name="Bowman J.P."/>
        </authorList>
    </citation>
    <scope>NUCLEOTIDE SEQUENCE [LARGE SCALE GENOMIC DNA]</scope>
    <source>
        <strain evidence="2 3">QSSC 1-22</strain>
    </source>
</reference>
<comment type="caution">
    <text evidence="2">The sequence shown here is derived from an EMBL/GenBank/DDBJ whole genome shotgun (WGS) entry which is preliminary data.</text>
</comment>
<gene>
    <name evidence="2" type="ORF">G3O08_08610</name>
</gene>
<protein>
    <submittedName>
        <fullName evidence="2">Uncharacterized protein</fullName>
    </submittedName>
</protein>
<keyword evidence="1" id="KW-1133">Transmembrane helix</keyword>
<evidence type="ECO:0000313" key="2">
    <source>
        <dbReference type="EMBL" id="NEN23561.1"/>
    </source>
</evidence>
<keyword evidence="1" id="KW-0812">Transmembrane</keyword>
<evidence type="ECO:0000313" key="3">
    <source>
        <dbReference type="Proteomes" id="UP000486602"/>
    </source>
</evidence>
<feature type="transmembrane region" description="Helical" evidence="1">
    <location>
        <begin position="6"/>
        <end position="23"/>
    </location>
</feature>
<name>A0A7K3WR92_9FLAO</name>
<dbReference type="RefSeq" id="WP_163284912.1">
    <property type="nucleotide sequence ID" value="NZ_JAAGVY010000012.1"/>
</dbReference>
<organism evidence="2 3">
    <name type="scientific">Cryomorpha ignava</name>
    <dbReference type="NCBI Taxonomy" id="101383"/>
    <lineage>
        <taxon>Bacteria</taxon>
        <taxon>Pseudomonadati</taxon>
        <taxon>Bacteroidota</taxon>
        <taxon>Flavobacteriia</taxon>
        <taxon>Flavobacteriales</taxon>
        <taxon>Cryomorphaceae</taxon>
        <taxon>Cryomorpha</taxon>
    </lineage>
</organism>
<proteinExistence type="predicted"/>
<dbReference type="AlphaFoldDB" id="A0A7K3WR92"/>
<accession>A0A7K3WR92</accession>
<sequence>MERIIYIPFLIIILLGLIIMGFAKSPEKYASISYEMNNGEAVANLTSGNEYMLRIKVEEGKSLDSEQLSKGYFWDVKDPRGESFHAYQLAPLFTFVETGRYVVDTYQPNGRLIATDTLMVSEGEYIDFELVEESIAEGDDAVAMNKSTYKNVEHEWVVLTEKGNELFLDDSDTLKFASPDPGYYTIMLRLFYEGDTIASEKSLTVNKKQVVRVEKPRSAPKPRATQAVVPKATIPKPKPTEKSTDGWYKSTSSSGQFDLGPAVPSKNNQNFSGGTVVIELTPKTDLQLSEFSFWGNYNTGNYSIVYECTTCNDENQKRLNPFVFRTGNDYYDPQVRRLDSKRIGFKAGHTYKLTFVTQENTQMQFEKLSKTKYENSNLTLEFITDRSSIFGLTFKTR</sequence>
<dbReference type="Proteomes" id="UP000486602">
    <property type="component" value="Unassembled WGS sequence"/>
</dbReference>
<keyword evidence="1" id="KW-0472">Membrane</keyword>